<dbReference type="Pfam" id="PF13561">
    <property type="entry name" value="adh_short_C2"/>
    <property type="match status" value="1"/>
</dbReference>
<evidence type="ECO:0000256" key="2">
    <source>
        <dbReference type="ARBA" id="ARBA00023002"/>
    </source>
</evidence>
<dbReference type="EMBL" id="JAVREN010000025">
    <property type="protein sequence ID" value="MDT0308723.1"/>
    <property type="molecule type" value="Genomic_DNA"/>
</dbReference>
<dbReference type="Gene3D" id="3.40.50.720">
    <property type="entry name" value="NAD(P)-binding Rossmann-like Domain"/>
    <property type="match status" value="1"/>
</dbReference>
<comment type="caution">
    <text evidence="3">The sequence shown here is derived from an EMBL/GenBank/DDBJ whole genome shotgun (WGS) entry which is preliminary data.</text>
</comment>
<keyword evidence="2" id="KW-0560">Oxidoreductase</keyword>
<keyword evidence="4" id="KW-1185">Reference proteome</keyword>
<dbReference type="Proteomes" id="UP001183388">
    <property type="component" value="Unassembled WGS sequence"/>
</dbReference>
<accession>A0ABU2LC09</accession>
<dbReference type="PRINTS" id="PR00081">
    <property type="entry name" value="GDHRDH"/>
</dbReference>
<gene>
    <name evidence="3" type="ORF">RM780_17395</name>
</gene>
<dbReference type="CDD" id="cd05233">
    <property type="entry name" value="SDR_c"/>
    <property type="match status" value="1"/>
</dbReference>
<comment type="similarity">
    <text evidence="1">Belongs to the short-chain dehydrogenases/reductases (SDR) family.</text>
</comment>
<name>A0ABU2LC09_9ACTN</name>
<dbReference type="SUPFAM" id="SSF51735">
    <property type="entry name" value="NAD(P)-binding Rossmann-fold domains"/>
    <property type="match status" value="1"/>
</dbReference>
<dbReference type="PANTHER" id="PTHR43669:SF3">
    <property type="entry name" value="ALCOHOL DEHYDROGENASE, PUTATIVE (AFU_ORTHOLOGUE AFUA_3G03445)-RELATED"/>
    <property type="match status" value="1"/>
</dbReference>
<evidence type="ECO:0000313" key="4">
    <source>
        <dbReference type="Proteomes" id="UP001183388"/>
    </source>
</evidence>
<organism evidence="3 4">
    <name type="scientific">Streptomyces boetiae</name>
    <dbReference type="NCBI Taxonomy" id="3075541"/>
    <lineage>
        <taxon>Bacteria</taxon>
        <taxon>Bacillati</taxon>
        <taxon>Actinomycetota</taxon>
        <taxon>Actinomycetes</taxon>
        <taxon>Kitasatosporales</taxon>
        <taxon>Streptomycetaceae</taxon>
        <taxon>Streptomyces</taxon>
    </lineage>
</organism>
<dbReference type="PANTHER" id="PTHR43669">
    <property type="entry name" value="5-KETO-D-GLUCONATE 5-REDUCTASE"/>
    <property type="match status" value="1"/>
</dbReference>
<dbReference type="InterPro" id="IPR036291">
    <property type="entry name" value="NAD(P)-bd_dom_sf"/>
</dbReference>
<evidence type="ECO:0000256" key="1">
    <source>
        <dbReference type="ARBA" id="ARBA00006484"/>
    </source>
</evidence>
<protein>
    <submittedName>
        <fullName evidence="3">SDR family oxidoreductase</fullName>
    </submittedName>
</protein>
<dbReference type="RefSeq" id="WP_311631663.1">
    <property type="nucleotide sequence ID" value="NZ_JAVREN010000025.1"/>
</dbReference>
<sequence>MLLEGKNAIIYGGAGPIGSAVAAGFAREGATVHLTGRTLSALDAVAGDIRAAGGTVHTAAIDALDPGRISAHADHVADSAGGIDISFNAIGLGDVHGTPLAEMSLELFERPIVNAARTMFLTTQAAARHMIDQGSGVLLFFGGDGGRDPVRDYNIGGFQVAMGLIDTLRRQLAAELGPRGIRAVTLQSGGIAEAIPADEPDRDAITEMILAPTMLGRTATFDDVGNVAAFVCSDKAGSITAASINITAGAVAD</sequence>
<dbReference type="InterPro" id="IPR002347">
    <property type="entry name" value="SDR_fam"/>
</dbReference>
<proteinExistence type="inferred from homology"/>
<reference evidence="4" key="1">
    <citation type="submission" date="2023-07" db="EMBL/GenBank/DDBJ databases">
        <title>30 novel species of actinomycetes from the DSMZ collection.</title>
        <authorList>
            <person name="Nouioui I."/>
        </authorList>
    </citation>
    <scope>NUCLEOTIDE SEQUENCE [LARGE SCALE GENOMIC DNA]</scope>
    <source>
        <strain evidence="4">DSM 44917</strain>
    </source>
</reference>
<evidence type="ECO:0000313" key="3">
    <source>
        <dbReference type="EMBL" id="MDT0308723.1"/>
    </source>
</evidence>